<evidence type="ECO:0000313" key="10">
    <source>
        <dbReference type="EMBL" id="SHF20920.1"/>
    </source>
</evidence>
<name>A0A1M4ZS58_9FIRM</name>
<keyword evidence="11" id="KW-1185">Reference proteome</keyword>
<dbReference type="PANTHER" id="PTHR43126:SF1">
    <property type="entry name" value="D-ALANYL-D-ALANINE DIPEPTIDASE"/>
    <property type="match status" value="1"/>
</dbReference>
<accession>A0A1M4ZS58</accession>
<dbReference type="GO" id="GO:0006508">
    <property type="term" value="P:proteolysis"/>
    <property type="evidence" value="ECO:0007669"/>
    <property type="project" value="UniProtKB-KW"/>
</dbReference>
<keyword evidence="6 9" id="KW-0224">Dipeptidase</keyword>
<dbReference type="HAMAP" id="MF_01924">
    <property type="entry name" value="A_A_dipeptidase"/>
    <property type="match status" value="1"/>
</dbReference>
<dbReference type="Pfam" id="PF01427">
    <property type="entry name" value="Peptidase_M15"/>
    <property type="match status" value="2"/>
</dbReference>
<dbReference type="GO" id="GO:0160237">
    <property type="term" value="F:D-Ala-D-Ala dipeptidase activity"/>
    <property type="evidence" value="ECO:0007669"/>
    <property type="project" value="UniProtKB-EC"/>
</dbReference>
<dbReference type="EMBL" id="FQUG01000009">
    <property type="protein sequence ID" value="SHF20920.1"/>
    <property type="molecule type" value="Genomic_DNA"/>
</dbReference>
<proteinExistence type="inferred from homology"/>
<reference evidence="10 11" key="1">
    <citation type="submission" date="2016-11" db="EMBL/GenBank/DDBJ databases">
        <authorList>
            <person name="Jaros S."/>
            <person name="Januszkiewicz K."/>
            <person name="Wedrychowicz H."/>
        </authorList>
    </citation>
    <scope>NUCLEOTIDE SEQUENCE [LARGE SCALE GENOMIC DNA]</scope>
    <source>
        <strain evidence="10 11">DSM 10502</strain>
    </source>
</reference>
<feature type="site" description="Transition state stabilizer" evidence="9">
    <location>
        <position position="136"/>
    </location>
</feature>
<feature type="binding site" evidence="9">
    <location>
        <position position="270"/>
    </location>
    <ligand>
        <name>Zn(2+)</name>
        <dbReference type="ChEBI" id="CHEBI:29105"/>
        <note>catalytic</note>
    </ligand>
</feature>
<organism evidence="10 11">
    <name type="scientific">Schwartzia succinivorans DSM 10502</name>
    <dbReference type="NCBI Taxonomy" id="1123243"/>
    <lineage>
        <taxon>Bacteria</taxon>
        <taxon>Bacillati</taxon>
        <taxon>Bacillota</taxon>
        <taxon>Negativicutes</taxon>
        <taxon>Selenomonadales</taxon>
        <taxon>Selenomonadaceae</taxon>
        <taxon>Schwartzia</taxon>
    </lineage>
</organism>
<evidence type="ECO:0000256" key="5">
    <source>
        <dbReference type="ARBA" id="ARBA00022833"/>
    </source>
</evidence>
<evidence type="ECO:0000256" key="8">
    <source>
        <dbReference type="ARBA" id="ARBA00023316"/>
    </source>
</evidence>
<protein>
    <recommendedName>
        <fullName evidence="9">D-alanyl-D-alanine dipeptidase</fullName>
        <shortName evidence="9">D-Ala-D-Ala dipeptidase</shortName>
        <ecNumber evidence="9">3.4.13.22</ecNumber>
    </recommendedName>
</protein>
<feature type="binding site" evidence="9">
    <location>
        <position position="181"/>
    </location>
    <ligand>
        <name>Zn(2+)</name>
        <dbReference type="ChEBI" id="CHEBI:29105"/>
        <note>catalytic</note>
    </ligand>
</feature>
<evidence type="ECO:0000256" key="6">
    <source>
        <dbReference type="ARBA" id="ARBA00022997"/>
    </source>
</evidence>
<comment type="similarity">
    <text evidence="9">Belongs to the peptidase M15D family.</text>
</comment>
<feature type="active site" description="Proton donor/acceptor" evidence="9">
    <location>
        <position position="267"/>
    </location>
</feature>
<keyword evidence="2 9" id="KW-0645">Protease</keyword>
<dbReference type="EC" id="3.4.13.22" evidence="9"/>
<dbReference type="InterPro" id="IPR000755">
    <property type="entry name" value="A_A_dipeptidase"/>
</dbReference>
<evidence type="ECO:0000256" key="1">
    <source>
        <dbReference type="ARBA" id="ARBA00001362"/>
    </source>
</evidence>
<keyword evidence="3 9" id="KW-0479">Metal-binding</keyword>
<dbReference type="Proteomes" id="UP000184404">
    <property type="component" value="Unassembled WGS sequence"/>
</dbReference>
<comment type="catalytic activity">
    <reaction evidence="1 9">
        <text>D-alanyl-D-alanine + H2O = 2 D-alanine</text>
        <dbReference type="Rhea" id="RHEA:20661"/>
        <dbReference type="ChEBI" id="CHEBI:15377"/>
        <dbReference type="ChEBI" id="CHEBI:57416"/>
        <dbReference type="ChEBI" id="CHEBI:57822"/>
        <dbReference type="EC" id="3.4.13.22"/>
    </reaction>
</comment>
<dbReference type="STRING" id="1123243.SAMN02745190_02091"/>
<keyword evidence="4 9" id="KW-0378">Hydrolase</keyword>
<gene>
    <name evidence="10" type="ORF">SAMN02745190_02091</name>
</gene>
<dbReference type="CDD" id="cd14817">
    <property type="entry name" value="D-Ala-D-Ala_dipeptidase_VanX"/>
    <property type="match status" value="1"/>
</dbReference>
<dbReference type="GO" id="GO:0071555">
    <property type="term" value="P:cell wall organization"/>
    <property type="evidence" value="ECO:0007669"/>
    <property type="project" value="UniProtKB-KW"/>
</dbReference>
<dbReference type="SUPFAM" id="SSF55166">
    <property type="entry name" value="Hedgehog/DD-peptidase"/>
    <property type="match status" value="1"/>
</dbReference>
<evidence type="ECO:0000256" key="7">
    <source>
        <dbReference type="ARBA" id="ARBA00023049"/>
    </source>
</evidence>
<evidence type="ECO:0000256" key="3">
    <source>
        <dbReference type="ARBA" id="ARBA00022723"/>
    </source>
</evidence>
<keyword evidence="7 9" id="KW-0482">Metalloprotease</keyword>
<keyword evidence="8" id="KW-0961">Cell wall biogenesis/degradation</keyword>
<sequence length="292" mass="33256">MYGEISSVKRFFLENDEMRKMNKKLFGIAGGILFAASIFQPIQVQAAAETVAEATVTAGRSADINDSTGFVVLSDVVPDIIQEVRYFSTYNFVGDRINGYHEPCVLMSREAAQALKAVSDELKEKGYRLKVYDAYRPQEAVDNFVAWAENLKDARMKTYFYPQVDKTRLFADGYIDAKSGHSRGSAIDLTLFDMKTGKEVDMGGTFDHFGLESHPDWCGDPETGKYTGKFKGNAVPKEGKITEKQFANRMMLRDVMLRHGFNPIDTEWWHFFLKNEPYPDMYFNFPVEKLNK</sequence>
<evidence type="ECO:0000256" key="9">
    <source>
        <dbReference type="HAMAP-Rule" id="MF_01924"/>
    </source>
</evidence>
<dbReference type="GO" id="GO:0008237">
    <property type="term" value="F:metallopeptidase activity"/>
    <property type="evidence" value="ECO:0007669"/>
    <property type="project" value="UniProtKB-KW"/>
</dbReference>
<evidence type="ECO:0000256" key="4">
    <source>
        <dbReference type="ARBA" id="ARBA00022801"/>
    </source>
</evidence>
<feature type="binding site" evidence="9">
    <location>
        <position position="188"/>
    </location>
    <ligand>
        <name>Zn(2+)</name>
        <dbReference type="ChEBI" id="CHEBI:29105"/>
        <note>catalytic</note>
    </ligand>
</feature>
<comment type="cofactor">
    <cofactor evidence="9">
        <name>Zn(2+)</name>
        <dbReference type="ChEBI" id="CHEBI:29105"/>
    </cofactor>
    <text evidence="9">Binds 1 zinc ion per subunit.</text>
</comment>
<dbReference type="Gene3D" id="3.30.1380.10">
    <property type="match status" value="1"/>
</dbReference>
<comment type="function">
    <text evidence="9">Catalyzes hydrolysis of the D-alanyl-D-alanine dipeptide.</text>
</comment>
<dbReference type="PANTHER" id="PTHR43126">
    <property type="entry name" value="D-ALANYL-D-ALANINE DIPEPTIDASE"/>
    <property type="match status" value="1"/>
</dbReference>
<evidence type="ECO:0000313" key="11">
    <source>
        <dbReference type="Proteomes" id="UP000184404"/>
    </source>
</evidence>
<dbReference type="InterPro" id="IPR009045">
    <property type="entry name" value="Zn_M74/Hedgehog-like"/>
</dbReference>
<keyword evidence="5 9" id="KW-0862">Zinc</keyword>
<dbReference type="GO" id="GO:0008270">
    <property type="term" value="F:zinc ion binding"/>
    <property type="evidence" value="ECO:0007669"/>
    <property type="project" value="UniProtKB-UniRule"/>
</dbReference>
<dbReference type="AlphaFoldDB" id="A0A1M4ZS58"/>
<evidence type="ECO:0000256" key="2">
    <source>
        <dbReference type="ARBA" id="ARBA00022670"/>
    </source>
</evidence>